<dbReference type="InterPro" id="IPR045943">
    <property type="entry name" value="DUF6363"/>
</dbReference>
<sequence length="296" mass="34011">MDKYVIYFAGGTMRGVFGAGVATSFERNNFYPKISAIYGASAGAMTGAYFLARDVSGASIYWEYLDNRFIRSKKNFFLGIWQRFQNRFIKKLQSDNIRDALDIEYLMDVIKNKKRLAIKKIILGDIPLNIKFLNLNSREIEYIDARRPDILEILKAGIKVFPYVHEVSIIDGKRLIDGAVMDIIGIDLLKKKHPDEKIIIVMNGQIDRKLRYRVKNILEGKFMQWMFNDPELFGLYASAEDKLSEDLEIIKADSNIFLIAPDKDVSVRSRTINTRALLQMYNLGIEAGQNFLNNLP</sequence>
<accession>A0A1F6V184</accession>
<keyword evidence="2" id="KW-0442">Lipid degradation</keyword>
<dbReference type="SUPFAM" id="SSF52151">
    <property type="entry name" value="FabD/lysophospholipase-like"/>
    <property type="match status" value="1"/>
</dbReference>
<evidence type="ECO:0000259" key="3">
    <source>
        <dbReference type="PROSITE" id="PS51635"/>
    </source>
</evidence>
<keyword evidence="1 2" id="KW-0443">Lipid metabolism</keyword>
<keyword evidence="2" id="KW-0378">Hydrolase</keyword>
<dbReference type="Gene3D" id="3.40.1090.10">
    <property type="entry name" value="Cytosolic phospholipase A2 catalytic domain"/>
    <property type="match status" value="1"/>
</dbReference>
<feature type="short sequence motif" description="GXSXG" evidence="2">
    <location>
        <begin position="39"/>
        <end position="43"/>
    </location>
</feature>
<feature type="short sequence motif" description="DGA/G" evidence="2">
    <location>
        <begin position="177"/>
        <end position="179"/>
    </location>
</feature>
<dbReference type="GO" id="GO:0016787">
    <property type="term" value="F:hydrolase activity"/>
    <property type="evidence" value="ECO:0007669"/>
    <property type="project" value="UniProtKB-UniRule"/>
</dbReference>
<evidence type="ECO:0000256" key="2">
    <source>
        <dbReference type="PROSITE-ProRule" id="PRU01161"/>
    </source>
</evidence>
<feature type="active site" description="Proton acceptor" evidence="2">
    <location>
        <position position="177"/>
    </location>
</feature>
<feature type="active site" description="Nucleophile" evidence="2">
    <location>
        <position position="41"/>
    </location>
</feature>
<name>A0A1F6V184_9BACT</name>
<dbReference type="EMBL" id="MFTN01000010">
    <property type="protein sequence ID" value="OGI63184.1"/>
    <property type="molecule type" value="Genomic_DNA"/>
</dbReference>
<evidence type="ECO:0000313" key="4">
    <source>
        <dbReference type="EMBL" id="OGI63184.1"/>
    </source>
</evidence>
<dbReference type="Pfam" id="PF01734">
    <property type="entry name" value="Patatin"/>
    <property type="match status" value="1"/>
</dbReference>
<evidence type="ECO:0000313" key="5">
    <source>
        <dbReference type="Proteomes" id="UP000177602"/>
    </source>
</evidence>
<reference evidence="4 5" key="1">
    <citation type="journal article" date="2016" name="Nat. Commun.">
        <title>Thousands of microbial genomes shed light on interconnected biogeochemical processes in an aquifer system.</title>
        <authorList>
            <person name="Anantharaman K."/>
            <person name="Brown C.T."/>
            <person name="Hug L.A."/>
            <person name="Sharon I."/>
            <person name="Castelle C.J."/>
            <person name="Probst A.J."/>
            <person name="Thomas B.C."/>
            <person name="Singh A."/>
            <person name="Wilkins M.J."/>
            <person name="Karaoz U."/>
            <person name="Brodie E.L."/>
            <person name="Williams K.H."/>
            <person name="Hubbard S.S."/>
            <person name="Banfield J.F."/>
        </authorList>
    </citation>
    <scope>NUCLEOTIDE SEQUENCE [LARGE SCALE GENOMIC DNA]</scope>
</reference>
<organism evidence="4 5">
    <name type="scientific">Candidatus Nomurabacteria bacterium RIFCSPHIGHO2_01_FULL_40_12</name>
    <dbReference type="NCBI Taxonomy" id="1801737"/>
    <lineage>
        <taxon>Bacteria</taxon>
        <taxon>Candidatus Nomuraibacteriota</taxon>
    </lineage>
</organism>
<gene>
    <name evidence="4" type="ORF">A2818_00015</name>
</gene>
<dbReference type="InterPro" id="IPR002641">
    <property type="entry name" value="PNPLA_dom"/>
</dbReference>
<proteinExistence type="predicted"/>
<protein>
    <recommendedName>
        <fullName evidence="3">PNPLA domain-containing protein</fullName>
    </recommendedName>
</protein>
<dbReference type="GO" id="GO:0016042">
    <property type="term" value="P:lipid catabolic process"/>
    <property type="evidence" value="ECO:0007669"/>
    <property type="project" value="UniProtKB-UniRule"/>
</dbReference>
<dbReference type="PROSITE" id="PS51635">
    <property type="entry name" value="PNPLA"/>
    <property type="match status" value="1"/>
</dbReference>
<dbReference type="Proteomes" id="UP000177602">
    <property type="component" value="Unassembled WGS sequence"/>
</dbReference>
<dbReference type="InterPro" id="IPR016035">
    <property type="entry name" value="Acyl_Trfase/lysoPLipase"/>
</dbReference>
<comment type="caution">
    <text evidence="2">Lacks conserved residue(s) required for the propagation of feature annotation.</text>
</comment>
<dbReference type="STRING" id="1801737.A2818_00015"/>
<dbReference type="Pfam" id="PF19890">
    <property type="entry name" value="DUF6363"/>
    <property type="match status" value="1"/>
</dbReference>
<feature type="domain" description="PNPLA" evidence="3">
    <location>
        <begin position="6"/>
        <end position="190"/>
    </location>
</feature>
<evidence type="ECO:0000256" key="1">
    <source>
        <dbReference type="ARBA" id="ARBA00023098"/>
    </source>
</evidence>
<dbReference type="AlphaFoldDB" id="A0A1F6V184"/>
<comment type="caution">
    <text evidence="4">The sequence shown here is derived from an EMBL/GenBank/DDBJ whole genome shotgun (WGS) entry which is preliminary data.</text>
</comment>